<feature type="chain" id="PRO_5034351218" description="Interleukin-11" evidence="1">
    <location>
        <begin position="27"/>
        <end position="201"/>
    </location>
</feature>
<dbReference type="AlphaFoldDB" id="A0A8C2ZHW4"/>
<dbReference type="OrthoDB" id="8828755at2759"/>
<evidence type="ECO:0008006" key="4">
    <source>
        <dbReference type="Google" id="ProtNLM"/>
    </source>
</evidence>
<dbReference type="GO" id="GO:0005737">
    <property type="term" value="C:cytoplasm"/>
    <property type="evidence" value="ECO:0007669"/>
    <property type="project" value="TreeGrafter"/>
</dbReference>
<dbReference type="PANTHER" id="PTHR16922">
    <property type="entry name" value="INTERLEUKIN 11"/>
    <property type="match status" value="1"/>
</dbReference>
<dbReference type="InterPro" id="IPR009079">
    <property type="entry name" value="4_helix_cytokine-like_core"/>
</dbReference>
<dbReference type="GO" id="GO:0008284">
    <property type="term" value="P:positive regulation of cell population proliferation"/>
    <property type="evidence" value="ECO:0007669"/>
    <property type="project" value="TreeGrafter"/>
</dbReference>
<dbReference type="Gene3D" id="1.20.1250.10">
    <property type="match status" value="1"/>
</dbReference>
<name>A0A8C2ZHW4_CYCLU</name>
<dbReference type="InterPro" id="IPR020438">
    <property type="entry name" value="IL-11"/>
</dbReference>
<evidence type="ECO:0000313" key="3">
    <source>
        <dbReference type="Proteomes" id="UP000694565"/>
    </source>
</evidence>
<keyword evidence="1" id="KW-0732">Signal</keyword>
<proteinExistence type="predicted"/>
<dbReference type="KEGG" id="clum:117738802"/>
<reference evidence="2" key="1">
    <citation type="submission" date="2025-08" db="UniProtKB">
        <authorList>
            <consortium name="Ensembl"/>
        </authorList>
    </citation>
    <scope>IDENTIFICATION</scope>
</reference>
<accession>A0A8C2ZHW4</accession>
<dbReference type="Ensembl" id="ENSCLMT00005028868.1">
    <property type="protein sequence ID" value="ENSCLMP00005027686.1"/>
    <property type="gene ID" value="ENSCLMG00005013495.1"/>
</dbReference>
<reference evidence="2" key="2">
    <citation type="submission" date="2025-09" db="UniProtKB">
        <authorList>
            <consortium name="Ensembl"/>
        </authorList>
    </citation>
    <scope>IDENTIFICATION</scope>
</reference>
<dbReference type="GeneID" id="117738802"/>
<dbReference type="GO" id="GO:0005125">
    <property type="term" value="F:cytokine activity"/>
    <property type="evidence" value="ECO:0007669"/>
    <property type="project" value="TreeGrafter"/>
</dbReference>
<dbReference type="Pfam" id="PF07400">
    <property type="entry name" value="IL11"/>
    <property type="match status" value="1"/>
</dbReference>
<dbReference type="RefSeq" id="XP_034400817.1">
    <property type="nucleotide sequence ID" value="XM_034544926.1"/>
</dbReference>
<dbReference type="GeneTree" id="ENSGT00390000007165"/>
<dbReference type="InterPro" id="IPR020462">
    <property type="entry name" value="IL-11B_fish"/>
</dbReference>
<gene>
    <name evidence="2" type="primary">il11b</name>
</gene>
<evidence type="ECO:0000313" key="2">
    <source>
        <dbReference type="Ensembl" id="ENSCLMP00005027686.1"/>
    </source>
</evidence>
<dbReference type="PRINTS" id="PR01946">
    <property type="entry name" value="IL11BFISH"/>
</dbReference>
<organism evidence="2 3">
    <name type="scientific">Cyclopterus lumpus</name>
    <name type="common">Lumpsucker</name>
    <dbReference type="NCBI Taxonomy" id="8103"/>
    <lineage>
        <taxon>Eukaryota</taxon>
        <taxon>Metazoa</taxon>
        <taxon>Chordata</taxon>
        <taxon>Craniata</taxon>
        <taxon>Vertebrata</taxon>
        <taxon>Euteleostomi</taxon>
        <taxon>Actinopterygii</taxon>
        <taxon>Neopterygii</taxon>
        <taxon>Teleostei</taxon>
        <taxon>Neoteleostei</taxon>
        <taxon>Acanthomorphata</taxon>
        <taxon>Eupercaria</taxon>
        <taxon>Perciformes</taxon>
        <taxon>Cottioidei</taxon>
        <taxon>Cottales</taxon>
        <taxon>Cyclopteridae</taxon>
        <taxon>Cyclopterus</taxon>
    </lineage>
</organism>
<sequence length="201" mass="22657">MKLIRDSALCLLHLLLLAEPVVRSSARPAHRSPLCGMFRPMIHHVDSLLTLSHELHALTGEELENFEAAEHRLDGLLHIEHTFAHFSSLEVNQSLSKLLLYTRAFRLHADWLMKAKENVSLSSRSAEGASDHLLQLSNLLNASLHQMGAEAPQPPPPSLPVVSRAFDVLRFSVEISERLQVFCNWSKRALVRLQRRSCPRG</sequence>
<feature type="signal peptide" evidence="1">
    <location>
        <begin position="1"/>
        <end position="26"/>
    </location>
</feature>
<dbReference type="CTD" id="108180095"/>
<keyword evidence="3" id="KW-1185">Reference proteome</keyword>
<evidence type="ECO:0000256" key="1">
    <source>
        <dbReference type="SAM" id="SignalP"/>
    </source>
</evidence>
<dbReference type="PANTHER" id="PTHR16922:SF0">
    <property type="entry name" value="INTERLEUKIN-11"/>
    <property type="match status" value="1"/>
</dbReference>
<dbReference type="GO" id="GO:0008083">
    <property type="term" value="F:growth factor activity"/>
    <property type="evidence" value="ECO:0007669"/>
    <property type="project" value="TreeGrafter"/>
</dbReference>
<dbReference type="SUPFAM" id="SSF47266">
    <property type="entry name" value="4-helical cytokines"/>
    <property type="match status" value="1"/>
</dbReference>
<dbReference type="Proteomes" id="UP000694565">
    <property type="component" value="Unplaced"/>
</dbReference>
<dbReference type="GO" id="GO:0043410">
    <property type="term" value="P:positive regulation of MAPK cascade"/>
    <property type="evidence" value="ECO:0007669"/>
    <property type="project" value="TreeGrafter"/>
</dbReference>
<protein>
    <recommendedName>
        <fullName evidence="4">Interleukin-11</fullName>
    </recommendedName>
</protein>